<accession>A0AAV9MY38</accession>
<dbReference type="AlphaFoldDB" id="A0AAV9MY38"/>
<comment type="caution">
    <text evidence="1">The sequence shown here is derived from an EMBL/GenBank/DDBJ whole genome shotgun (WGS) entry which is preliminary data.</text>
</comment>
<dbReference type="EMBL" id="JAVRRD010000030">
    <property type="protein sequence ID" value="KAK5046394.1"/>
    <property type="molecule type" value="Genomic_DNA"/>
</dbReference>
<dbReference type="Gene3D" id="3.40.50.150">
    <property type="entry name" value="Vaccinia Virus protein VP39"/>
    <property type="match status" value="1"/>
</dbReference>
<dbReference type="PANTHER" id="PTHR43591:SF10">
    <property type="entry name" value="ABC TRANSMEMBRANE TYPE-1 DOMAIN-CONTAINING PROTEIN-RELATED"/>
    <property type="match status" value="1"/>
</dbReference>
<organism evidence="1 2">
    <name type="scientific">Exophiala bonariae</name>
    <dbReference type="NCBI Taxonomy" id="1690606"/>
    <lineage>
        <taxon>Eukaryota</taxon>
        <taxon>Fungi</taxon>
        <taxon>Dikarya</taxon>
        <taxon>Ascomycota</taxon>
        <taxon>Pezizomycotina</taxon>
        <taxon>Eurotiomycetes</taxon>
        <taxon>Chaetothyriomycetidae</taxon>
        <taxon>Chaetothyriales</taxon>
        <taxon>Herpotrichiellaceae</taxon>
        <taxon>Exophiala</taxon>
    </lineage>
</organism>
<name>A0AAV9MY38_9EURO</name>
<dbReference type="Proteomes" id="UP001358417">
    <property type="component" value="Unassembled WGS sequence"/>
</dbReference>
<dbReference type="CDD" id="cd02440">
    <property type="entry name" value="AdoMet_MTases"/>
    <property type="match status" value="1"/>
</dbReference>
<sequence length="336" mass="38431">MNPTVDPHPSNIDQLSTTPTLEVDSIDTDSAYGDEISAYTASMTSSVTDFPEAHGRTYHAYRMGRYSLPNDEKENERLDIHHALIYRAMGERLYFAPINDNPQRVIDIATGTGIWPIQFSDQHPLSEVIGNDLSPTQTTMVPPNLKFIVDDIEEDWNYETQPFDYVHARFLAGAVRDWPRLVQQAFNCTKRGGWVELQDWNTFIYSRDNTIPPESDMAKFHAMCGGAREAQGFDMKPGGSLERWMNEVGFQNVRAHKLYLPLGTWPKDRRLKEIGALNLLQMLEAVEAICLGTLPHAPQPWSYEEIQIFLAGIRQDFTNRKIHGQYDFYVVYGQRP</sequence>
<gene>
    <name evidence="1" type="ORF">LTR84_008195</name>
</gene>
<evidence type="ECO:0008006" key="3">
    <source>
        <dbReference type="Google" id="ProtNLM"/>
    </source>
</evidence>
<dbReference type="PANTHER" id="PTHR43591">
    <property type="entry name" value="METHYLTRANSFERASE"/>
    <property type="match status" value="1"/>
</dbReference>
<evidence type="ECO:0000313" key="1">
    <source>
        <dbReference type="EMBL" id="KAK5046394.1"/>
    </source>
</evidence>
<reference evidence="1 2" key="1">
    <citation type="submission" date="2023-08" db="EMBL/GenBank/DDBJ databases">
        <title>Black Yeasts Isolated from many extreme environments.</title>
        <authorList>
            <person name="Coleine C."/>
            <person name="Stajich J.E."/>
            <person name="Selbmann L."/>
        </authorList>
    </citation>
    <scope>NUCLEOTIDE SEQUENCE [LARGE SCALE GENOMIC DNA]</scope>
    <source>
        <strain evidence="1 2">CCFEE 5792</strain>
    </source>
</reference>
<dbReference type="Pfam" id="PF13489">
    <property type="entry name" value="Methyltransf_23"/>
    <property type="match status" value="1"/>
</dbReference>
<keyword evidence="2" id="KW-1185">Reference proteome</keyword>
<dbReference type="RefSeq" id="XP_064701985.1">
    <property type="nucleotide sequence ID" value="XM_064851744.1"/>
</dbReference>
<proteinExistence type="predicted"/>
<dbReference type="GO" id="GO:0008168">
    <property type="term" value="F:methyltransferase activity"/>
    <property type="evidence" value="ECO:0007669"/>
    <property type="project" value="TreeGrafter"/>
</dbReference>
<evidence type="ECO:0000313" key="2">
    <source>
        <dbReference type="Proteomes" id="UP001358417"/>
    </source>
</evidence>
<dbReference type="InterPro" id="IPR029063">
    <property type="entry name" value="SAM-dependent_MTases_sf"/>
</dbReference>
<dbReference type="GeneID" id="89976359"/>
<dbReference type="SUPFAM" id="SSF53335">
    <property type="entry name" value="S-adenosyl-L-methionine-dependent methyltransferases"/>
    <property type="match status" value="1"/>
</dbReference>
<protein>
    <recommendedName>
        <fullName evidence="3">Methyltransferase domain-containing protein</fullName>
    </recommendedName>
</protein>